<name>X1JLG3_9ZZZZ</name>
<dbReference type="EMBL" id="BARU01025795">
    <property type="protein sequence ID" value="GAH70608.1"/>
    <property type="molecule type" value="Genomic_DNA"/>
</dbReference>
<comment type="caution">
    <text evidence="1">The sequence shown here is derived from an EMBL/GenBank/DDBJ whole genome shotgun (WGS) entry which is preliminary data.</text>
</comment>
<accession>X1JLG3</accession>
<proteinExistence type="predicted"/>
<evidence type="ECO:0000313" key="1">
    <source>
        <dbReference type="EMBL" id="GAH70608.1"/>
    </source>
</evidence>
<reference evidence="1" key="1">
    <citation type="journal article" date="2014" name="Front. Microbiol.">
        <title>High frequency of phylogenetically diverse reductive dehalogenase-homologous genes in deep subseafloor sedimentary metagenomes.</title>
        <authorList>
            <person name="Kawai M."/>
            <person name="Futagami T."/>
            <person name="Toyoda A."/>
            <person name="Takaki Y."/>
            <person name="Nishi S."/>
            <person name="Hori S."/>
            <person name="Arai W."/>
            <person name="Tsubouchi T."/>
            <person name="Morono Y."/>
            <person name="Uchiyama I."/>
            <person name="Ito T."/>
            <person name="Fujiyama A."/>
            <person name="Inagaki F."/>
            <person name="Takami H."/>
        </authorList>
    </citation>
    <scope>NUCLEOTIDE SEQUENCE</scope>
    <source>
        <strain evidence="1">Expedition CK06-06</strain>
    </source>
</reference>
<dbReference type="AlphaFoldDB" id="X1JLG3"/>
<organism evidence="1">
    <name type="scientific">marine sediment metagenome</name>
    <dbReference type="NCBI Taxonomy" id="412755"/>
    <lineage>
        <taxon>unclassified sequences</taxon>
        <taxon>metagenomes</taxon>
        <taxon>ecological metagenomes</taxon>
    </lineage>
</organism>
<gene>
    <name evidence="1" type="ORF">S03H2_41514</name>
</gene>
<protein>
    <submittedName>
        <fullName evidence="1">Uncharacterized protein</fullName>
    </submittedName>
</protein>
<sequence length="35" mass="4112">PWLNVCKADYDAHEHPEQLHILDWQNDLPDIVADT</sequence>
<feature type="non-terminal residue" evidence="1">
    <location>
        <position position="1"/>
    </location>
</feature>